<feature type="compositionally biased region" description="Pro residues" evidence="10">
    <location>
        <begin position="105"/>
        <end position="114"/>
    </location>
</feature>
<dbReference type="GO" id="GO:0005886">
    <property type="term" value="C:plasma membrane"/>
    <property type="evidence" value="ECO:0007669"/>
    <property type="project" value="UniProtKB-SubCell"/>
</dbReference>
<feature type="region of interest" description="Disordered" evidence="10">
    <location>
        <begin position="48"/>
        <end position="124"/>
    </location>
</feature>
<reference evidence="13" key="1">
    <citation type="submission" date="2020-12" db="EMBL/GenBank/DDBJ databases">
        <title>Geomonas sp. Red875, isolated from river sediment.</title>
        <authorList>
            <person name="Xu Z."/>
            <person name="Zhang Z."/>
            <person name="Masuda Y."/>
            <person name="Itoh H."/>
            <person name="Senoo K."/>
        </authorList>
    </citation>
    <scope>NUCLEOTIDE SEQUENCE</scope>
    <source>
        <strain evidence="13">Red875</strain>
    </source>
</reference>
<feature type="region of interest" description="Disordered" evidence="10">
    <location>
        <begin position="138"/>
        <end position="173"/>
    </location>
</feature>
<name>A0A8J7JDC2_9BACT</name>
<keyword evidence="4" id="KW-1003">Cell membrane</keyword>
<evidence type="ECO:0000256" key="9">
    <source>
        <dbReference type="ARBA" id="ARBA00023136"/>
    </source>
</evidence>
<evidence type="ECO:0000256" key="1">
    <source>
        <dbReference type="ARBA" id="ARBA00004383"/>
    </source>
</evidence>
<dbReference type="Pfam" id="PF03544">
    <property type="entry name" value="TonB_C"/>
    <property type="match status" value="1"/>
</dbReference>
<evidence type="ECO:0000256" key="11">
    <source>
        <dbReference type="SAM" id="Phobius"/>
    </source>
</evidence>
<keyword evidence="3" id="KW-0813">Transport</keyword>
<keyword evidence="8 11" id="KW-1133">Transmembrane helix</keyword>
<dbReference type="EMBL" id="JAEMHM010000007">
    <property type="protein sequence ID" value="MBJ6725078.1"/>
    <property type="molecule type" value="Genomic_DNA"/>
</dbReference>
<keyword evidence="14" id="KW-1185">Reference proteome</keyword>
<gene>
    <name evidence="13" type="ORF">JFN93_10195</name>
</gene>
<evidence type="ECO:0000256" key="3">
    <source>
        <dbReference type="ARBA" id="ARBA00022448"/>
    </source>
</evidence>
<dbReference type="Gene3D" id="3.30.1150.10">
    <property type="match status" value="1"/>
</dbReference>
<feature type="compositionally biased region" description="Low complexity" evidence="10">
    <location>
        <begin position="115"/>
        <end position="124"/>
    </location>
</feature>
<organism evidence="13 14">
    <name type="scientific">Geomesophilobacter sediminis</name>
    <dbReference type="NCBI Taxonomy" id="2798584"/>
    <lineage>
        <taxon>Bacteria</taxon>
        <taxon>Pseudomonadati</taxon>
        <taxon>Thermodesulfobacteriota</taxon>
        <taxon>Desulfuromonadia</taxon>
        <taxon>Geobacterales</taxon>
        <taxon>Geobacteraceae</taxon>
        <taxon>Geomesophilobacter</taxon>
    </lineage>
</organism>
<dbReference type="Proteomes" id="UP000636888">
    <property type="component" value="Unassembled WGS sequence"/>
</dbReference>
<dbReference type="PANTHER" id="PTHR33446">
    <property type="entry name" value="PROTEIN TONB-RELATED"/>
    <property type="match status" value="1"/>
</dbReference>
<dbReference type="InterPro" id="IPR051045">
    <property type="entry name" value="TonB-dependent_transducer"/>
</dbReference>
<comment type="subcellular location">
    <subcellularLocation>
        <location evidence="1">Cell inner membrane</location>
        <topology evidence="1">Single-pass membrane protein</topology>
        <orientation evidence="1">Periplasmic side</orientation>
    </subcellularLocation>
</comment>
<evidence type="ECO:0000256" key="4">
    <source>
        <dbReference type="ARBA" id="ARBA00022475"/>
    </source>
</evidence>
<evidence type="ECO:0000256" key="10">
    <source>
        <dbReference type="SAM" id="MobiDB-lite"/>
    </source>
</evidence>
<dbReference type="InterPro" id="IPR006260">
    <property type="entry name" value="TonB/TolA_C"/>
</dbReference>
<feature type="compositionally biased region" description="Basic and acidic residues" evidence="10">
    <location>
        <begin position="142"/>
        <end position="152"/>
    </location>
</feature>
<evidence type="ECO:0000256" key="6">
    <source>
        <dbReference type="ARBA" id="ARBA00022692"/>
    </source>
</evidence>
<evidence type="ECO:0000313" key="13">
    <source>
        <dbReference type="EMBL" id="MBJ6725078.1"/>
    </source>
</evidence>
<comment type="similarity">
    <text evidence="2">Belongs to the TonB family.</text>
</comment>
<evidence type="ECO:0000256" key="8">
    <source>
        <dbReference type="ARBA" id="ARBA00022989"/>
    </source>
</evidence>
<sequence length="263" mass="27937">MSQPVKCLGLSLMLHAVAVAFIPLLVSRSPERRPDPVLVVLESSLPTEVRPGRSVPATTPAKVRPATPRATGPDPVRNGRQTVGPRQAVSEEPAVVPVSHARPARVPPNLPEAPQPAASPAEVSAALGRATEISAAVVPGKESARASSREAGRGAPRHAAAPAPPAAAGEPQRYQEENYGYLRDRVQKHLEYPPLARRMRWSGRVVVSFTVGTDGNVDKVRVVESSGHAVLDQCATQAVRKAAPFRKPVRPAEIVLPVGFELK</sequence>
<evidence type="ECO:0000256" key="7">
    <source>
        <dbReference type="ARBA" id="ARBA00022927"/>
    </source>
</evidence>
<evidence type="ECO:0000259" key="12">
    <source>
        <dbReference type="PROSITE" id="PS52015"/>
    </source>
</evidence>
<proteinExistence type="inferred from homology"/>
<dbReference type="GO" id="GO:0055085">
    <property type="term" value="P:transmembrane transport"/>
    <property type="evidence" value="ECO:0007669"/>
    <property type="project" value="InterPro"/>
</dbReference>
<dbReference type="NCBIfam" id="TIGR01352">
    <property type="entry name" value="tonB_Cterm"/>
    <property type="match status" value="1"/>
</dbReference>
<feature type="compositionally biased region" description="Low complexity" evidence="10">
    <location>
        <begin position="153"/>
        <end position="171"/>
    </location>
</feature>
<feature type="transmembrane region" description="Helical" evidence="11">
    <location>
        <begin position="7"/>
        <end position="26"/>
    </location>
</feature>
<evidence type="ECO:0000256" key="2">
    <source>
        <dbReference type="ARBA" id="ARBA00006555"/>
    </source>
</evidence>
<keyword evidence="5" id="KW-0997">Cell inner membrane</keyword>
<protein>
    <submittedName>
        <fullName evidence="13">Energy transducer TonB</fullName>
    </submittedName>
</protein>
<dbReference type="GO" id="GO:0015031">
    <property type="term" value="P:protein transport"/>
    <property type="evidence" value="ECO:0007669"/>
    <property type="project" value="UniProtKB-KW"/>
</dbReference>
<accession>A0A8J7JDC2</accession>
<keyword evidence="9 11" id="KW-0472">Membrane</keyword>
<feature type="domain" description="TonB C-terminal" evidence="12">
    <location>
        <begin position="177"/>
        <end position="263"/>
    </location>
</feature>
<evidence type="ECO:0000313" key="14">
    <source>
        <dbReference type="Proteomes" id="UP000636888"/>
    </source>
</evidence>
<dbReference type="AlphaFoldDB" id="A0A8J7JDC2"/>
<dbReference type="SUPFAM" id="SSF74653">
    <property type="entry name" value="TolA/TonB C-terminal domain"/>
    <property type="match status" value="1"/>
</dbReference>
<evidence type="ECO:0000256" key="5">
    <source>
        <dbReference type="ARBA" id="ARBA00022519"/>
    </source>
</evidence>
<keyword evidence="6 11" id="KW-0812">Transmembrane</keyword>
<comment type="caution">
    <text evidence="13">The sequence shown here is derived from an EMBL/GenBank/DDBJ whole genome shotgun (WGS) entry which is preliminary data.</text>
</comment>
<dbReference type="RefSeq" id="WP_199383966.1">
    <property type="nucleotide sequence ID" value="NZ_JAEMHM010000007.1"/>
</dbReference>
<dbReference type="InterPro" id="IPR037682">
    <property type="entry name" value="TonB_C"/>
</dbReference>
<dbReference type="PROSITE" id="PS52015">
    <property type="entry name" value="TONB_CTD"/>
    <property type="match status" value="1"/>
</dbReference>
<keyword evidence="7" id="KW-0653">Protein transport</keyword>